<organism evidence="2 3">
    <name type="scientific">Eimeria maxima</name>
    <name type="common">Coccidian parasite</name>
    <dbReference type="NCBI Taxonomy" id="5804"/>
    <lineage>
        <taxon>Eukaryota</taxon>
        <taxon>Sar</taxon>
        <taxon>Alveolata</taxon>
        <taxon>Apicomplexa</taxon>
        <taxon>Conoidasida</taxon>
        <taxon>Coccidia</taxon>
        <taxon>Eucoccidiorida</taxon>
        <taxon>Eimeriorina</taxon>
        <taxon>Eimeriidae</taxon>
        <taxon>Eimeria</taxon>
    </lineage>
</organism>
<reference evidence="2" key="2">
    <citation type="submission" date="2013-10" db="EMBL/GenBank/DDBJ databases">
        <authorList>
            <person name="Aslett M."/>
        </authorList>
    </citation>
    <scope>NUCLEOTIDE SEQUENCE [LARGE SCALE GENOMIC DNA]</scope>
    <source>
        <strain evidence="2">Weybridge</strain>
    </source>
</reference>
<accession>U6M465</accession>
<dbReference type="GeneID" id="25337254"/>
<evidence type="ECO:0000313" key="3">
    <source>
        <dbReference type="Proteomes" id="UP000030763"/>
    </source>
</evidence>
<reference evidence="2" key="1">
    <citation type="submission" date="2013-10" db="EMBL/GenBank/DDBJ databases">
        <title>Genomic analysis of the causative agents of coccidiosis in chickens.</title>
        <authorList>
            <person name="Reid A.J."/>
            <person name="Blake D."/>
            <person name="Billington K."/>
            <person name="Browne H."/>
            <person name="Dunn M."/>
            <person name="Hung S."/>
            <person name="Kawahara F."/>
            <person name="Miranda-Saavedra D."/>
            <person name="Mourier T."/>
            <person name="Nagra H."/>
            <person name="Otto T.D."/>
            <person name="Rawlings N."/>
            <person name="Sanchez A."/>
            <person name="Sanders M."/>
            <person name="Subramaniam C."/>
            <person name="Tay Y."/>
            <person name="Dear P."/>
            <person name="Doerig C."/>
            <person name="Gruber A."/>
            <person name="Parkinson J."/>
            <person name="Shirley M."/>
            <person name="Wan K.L."/>
            <person name="Berriman M."/>
            <person name="Tomley F."/>
            <person name="Pain A."/>
        </authorList>
    </citation>
    <scope>NUCLEOTIDE SEQUENCE [LARGE SCALE GENOMIC DNA]</scope>
    <source>
        <strain evidence="2">Weybridge</strain>
    </source>
</reference>
<dbReference type="Pfam" id="PF12923">
    <property type="entry name" value="RRP7"/>
    <property type="match status" value="1"/>
</dbReference>
<dbReference type="InterPro" id="IPR024326">
    <property type="entry name" value="RRP7_C"/>
</dbReference>
<evidence type="ECO:0000313" key="2">
    <source>
        <dbReference type="EMBL" id="CDJ57224.1"/>
    </source>
</evidence>
<gene>
    <name evidence="2" type="ORF">EMWEY_00032680</name>
</gene>
<dbReference type="EMBL" id="HG719241">
    <property type="protein sequence ID" value="CDJ57224.1"/>
    <property type="molecule type" value="Genomic_DNA"/>
</dbReference>
<dbReference type="Proteomes" id="UP000030763">
    <property type="component" value="Unassembled WGS sequence"/>
</dbReference>
<dbReference type="AlphaFoldDB" id="U6M465"/>
<dbReference type="OMA" id="VPLEWGP"/>
<dbReference type="Gene3D" id="3.30.70.330">
    <property type="match status" value="1"/>
</dbReference>
<feature type="domain" description="Ribosomal RNA-processing protein 7 C-terminal" evidence="1">
    <location>
        <begin position="161"/>
        <end position="225"/>
    </location>
</feature>
<proteinExistence type="predicted"/>
<dbReference type="VEuPathDB" id="ToxoDB:EMWEY_00032680"/>
<protein>
    <recommendedName>
        <fullName evidence="1">Ribosomal RNA-processing protein 7 C-terminal domain-containing protein</fullName>
    </recommendedName>
</protein>
<dbReference type="InterPro" id="IPR012677">
    <property type="entry name" value="Nucleotide-bd_a/b_plait_sf"/>
</dbReference>
<sequence length="251" mass="26483">MKLHSFRALRISALTGSPIGYEVLIRPAEASAVSTAAATAAAAAAIDGAAAQEACAEAAEAAATAAEEGRALFVCNAPLLLQQQQLQQAFAAFGPVEALYDKLTQQKISKKSVASVRLVHIIYEEAAAAARALAAAVPLEWGPPKVGAKGAPKKGAPKEGQVDAFMQSYDLGKDLRKQQRNKQIVDEDGFILVQGPKNSAGEGETIKGFRRAETTHLLHAGEEKEEDAAARAQKALQTLAEQVKKKAFRLT</sequence>
<dbReference type="OrthoDB" id="347989at2759"/>
<keyword evidence="3" id="KW-1185">Reference proteome</keyword>
<dbReference type="RefSeq" id="XP_013333874.1">
    <property type="nucleotide sequence ID" value="XM_013478420.1"/>
</dbReference>
<name>U6M465_EIMMA</name>
<evidence type="ECO:0000259" key="1">
    <source>
        <dbReference type="Pfam" id="PF12923"/>
    </source>
</evidence>